<proteinExistence type="inferred from homology"/>
<keyword evidence="6" id="KW-0732">Signal</keyword>
<gene>
    <name evidence="8" type="ORF">PbB2_01164</name>
</gene>
<evidence type="ECO:0000256" key="6">
    <source>
        <dbReference type="SAM" id="SignalP"/>
    </source>
</evidence>
<dbReference type="Pfam" id="PF05433">
    <property type="entry name" value="Rick_17kDa_Anti"/>
    <property type="match status" value="1"/>
</dbReference>
<dbReference type="InterPro" id="IPR008816">
    <property type="entry name" value="Gly_zipper_2TM_dom"/>
</dbReference>
<organism evidence="8 9">
    <name type="scientific">Candidatus Phycosocius bacilliformis</name>
    <dbReference type="NCBI Taxonomy" id="1445552"/>
    <lineage>
        <taxon>Bacteria</taxon>
        <taxon>Pseudomonadati</taxon>
        <taxon>Pseudomonadota</taxon>
        <taxon>Alphaproteobacteria</taxon>
        <taxon>Caulobacterales</taxon>
        <taxon>Caulobacterales incertae sedis</taxon>
        <taxon>Candidatus Phycosocius</taxon>
    </lineage>
</organism>
<protein>
    <recommendedName>
        <fullName evidence="3">17 kDa surface antigen</fullName>
    </recommendedName>
</protein>
<dbReference type="OrthoDB" id="7631143at2"/>
<accession>A0A2P2E8U9</accession>
<reference evidence="8" key="1">
    <citation type="journal article" date="2018" name="Genome Announc.">
        <title>Draft Genome Sequence of "Candidatus Phycosocius bacilliformis," an Alphaproteobacterial Ectosymbiont of the Hydrocarbon-Producing Green Alga Botryococcus braunii.</title>
        <authorList>
            <person name="Tanabe Y."/>
            <person name="Yamaguchi H."/>
            <person name="Watanabe M.M."/>
        </authorList>
    </citation>
    <scope>NUCLEOTIDE SEQUENCE [LARGE SCALE GENOMIC DNA]</scope>
    <source>
        <strain evidence="8">BOTRYCO-2</strain>
    </source>
</reference>
<feature type="chain" id="PRO_5015153890" description="17 kDa surface antigen" evidence="6">
    <location>
        <begin position="22"/>
        <end position="191"/>
    </location>
</feature>
<dbReference type="GO" id="GO:0009279">
    <property type="term" value="C:cell outer membrane"/>
    <property type="evidence" value="ECO:0007669"/>
    <property type="project" value="UniProtKB-SubCell"/>
</dbReference>
<name>A0A2P2E8U9_9PROT</name>
<dbReference type="AlphaFoldDB" id="A0A2P2E8U9"/>
<dbReference type="EMBL" id="BFBR01000003">
    <property type="protein sequence ID" value="GBF57497.1"/>
    <property type="molecule type" value="Genomic_DNA"/>
</dbReference>
<comment type="subcellular location">
    <subcellularLocation>
        <location evidence="1">Cell outer membrane</location>
        <topology evidence="1">Lipid-anchor</topology>
    </subcellularLocation>
</comment>
<sequence>MRTWIVSALAASVALAAPALASAQNYDRDYPPFGQVSQECQQSVNNNRLAGGAIGAIAGAVIGKQVASRNARTEGQVLGAIVGAVAGSQIGKARVACDDPAYRDYGPAPRPQGARDPRDQFSYQAPEFRPSRRDHDHADRDRIYRSGYVAAPVVRQECGWGEAALRRPDGIYQRQQVWMCRDSDGEWRVID</sequence>
<keyword evidence="4" id="KW-0449">Lipoprotein</keyword>
<keyword evidence="9" id="KW-1185">Reference proteome</keyword>
<comment type="caution">
    <text evidence="8">The sequence shown here is derived from an EMBL/GenBank/DDBJ whole genome shotgun (WGS) entry which is preliminary data.</text>
</comment>
<evidence type="ECO:0000313" key="8">
    <source>
        <dbReference type="EMBL" id="GBF57497.1"/>
    </source>
</evidence>
<evidence type="ECO:0000256" key="2">
    <source>
        <dbReference type="ARBA" id="ARBA00008681"/>
    </source>
</evidence>
<evidence type="ECO:0000259" key="7">
    <source>
        <dbReference type="Pfam" id="PF05433"/>
    </source>
</evidence>
<dbReference type="Proteomes" id="UP000245086">
    <property type="component" value="Unassembled WGS sequence"/>
</dbReference>
<feature type="region of interest" description="Disordered" evidence="5">
    <location>
        <begin position="101"/>
        <end position="120"/>
    </location>
</feature>
<evidence type="ECO:0000256" key="1">
    <source>
        <dbReference type="ARBA" id="ARBA00004459"/>
    </source>
</evidence>
<evidence type="ECO:0000256" key="3">
    <source>
        <dbReference type="ARBA" id="ARBA00015281"/>
    </source>
</evidence>
<feature type="domain" description="Glycine zipper 2TM" evidence="7">
    <location>
        <begin position="50"/>
        <end position="91"/>
    </location>
</feature>
<comment type="similarity">
    <text evidence="2">Belongs to the rickettsiale 17 kDa surface antigen family.</text>
</comment>
<feature type="signal peptide" evidence="6">
    <location>
        <begin position="1"/>
        <end position="21"/>
    </location>
</feature>
<evidence type="ECO:0000313" key="9">
    <source>
        <dbReference type="Proteomes" id="UP000245086"/>
    </source>
</evidence>
<dbReference type="RefSeq" id="WP_108984381.1">
    <property type="nucleotide sequence ID" value="NZ_BFBR01000003.1"/>
</dbReference>
<evidence type="ECO:0000256" key="4">
    <source>
        <dbReference type="ARBA" id="ARBA00023288"/>
    </source>
</evidence>
<evidence type="ECO:0000256" key="5">
    <source>
        <dbReference type="SAM" id="MobiDB-lite"/>
    </source>
</evidence>